<keyword evidence="3" id="KW-0472">Membrane</keyword>
<dbReference type="EMBL" id="JAAFGS010000003">
    <property type="protein sequence ID" value="NGZ75998.1"/>
    <property type="molecule type" value="Genomic_DNA"/>
</dbReference>
<accession>A0ABX0F4U3</accession>
<evidence type="ECO:0000256" key="1">
    <source>
        <dbReference type="SAM" id="Coils"/>
    </source>
</evidence>
<organism evidence="4 5">
    <name type="scientific">Saccharibacillus alkalitolerans</name>
    <dbReference type="NCBI Taxonomy" id="2705290"/>
    <lineage>
        <taxon>Bacteria</taxon>
        <taxon>Bacillati</taxon>
        <taxon>Bacillota</taxon>
        <taxon>Bacilli</taxon>
        <taxon>Bacillales</taxon>
        <taxon>Paenibacillaceae</taxon>
        <taxon>Saccharibacillus</taxon>
    </lineage>
</organism>
<keyword evidence="3" id="KW-1133">Transmembrane helix</keyword>
<gene>
    <name evidence="4" type="ORF">GYN08_11755</name>
</gene>
<feature type="region of interest" description="Disordered" evidence="2">
    <location>
        <begin position="380"/>
        <end position="528"/>
    </location>
</feature>
<evidence type="ECO:0000256" key="2">
    <source>
        <dbReference type="SAM" id="MobiDB-lite"/>
    </source>
</evidence>
<keyword evidence="5" id="KW-1185">Reference proteome</keyword>
<dbReference type="Proteomes" id="UP000800303">
    <property type="component" value="Unassembled WGS sequence"/>
</dbReference>
<keyword evidence="3" id="KW-0812">Transmembrane</keyword>
<feature type="transmembrane region" description="Helical" evidence="3">
    <location>
        <begin position="20"/>
        <end position="45"/>
    </location>
</feature>
<feature type="compositionally biased region" description="Gly residues" evidence="2">
    <location>
        <begin position="433"/>
        <end position="484"/>
    </location>
</feature>
<proteinExistence type="predicted"/>
<dbReference type="RefSeq" id="WP_166274382.1">
    <property type="nucleotide sequence ID" value="NZ_JAAFGS010000003.1"/>
</dbReference>
<protein>
    <submittedName>
        <fullName evidence="4">Phage tail tape measure protein</fullName>
    </submittedName>
</protein>
<feature type="transmembrane region" description="Helical" evidence="3">
    <location>
        <begin position="138"/>
        <end position="158"/>
    </location>
</feature>
<sequence>MDNLMASIRSVRLRLQIFKICAFAFRGLLIGLAAAVLLSGAAYLIPIPRAALWAAVCALLGAAAGAAAACLRPVGTEEAARAMDAADPAEERRDLVTTALEFADRDSSASRWQRAQAEAYGLEFAAKRRERLPFGWKFGRAESAASALVVVCALLLLLPNPMDGELRQREREQALIDAQQKRAEALAKELNEAPIPPEERAPLAESAAGLAKELGNSRRAEEALDKMEEAMKELGRQADTAEKQQQELQDWNRQIAAQQALKEAAKQQAADASERAEALKNAVSKLSEQQKEQLANAMKGLAEQAPKEGKETAALQKALQKAAEQLAASGKLSDEQIQDLAEKLAASAAESGSLGEQSELAAEAAAQLAQSGMDMAGQLAASGMSVSDAWGKGGAAQALADAASAAEGGSESANASEGSQSEGAEGQSADGEGSSGSGQGSGSQGRSGQGSGSGQGQGQGRGNGSGSGGNGSGQGGGAGWGSGGRELVTTPRDLKGEGNVQSDGGPSSGGDKQTGGVSPTIDGVSRPYEEVYGEYSERAKDSLGRSDLPQSVQGLVESYFTEIRPES</sequence>
<name>A0ABX0F4U3_9BACL</name>
<evidence type="ECO:0000313" key="5">
    <source>
        <dbReference type="Proteomes" id="UP000800303"/>
    </source>
</evidence>
<feature type="compositionally biased region" description="Low complexity" evidence="2">
    <location>
        <begin position="395"/>
        <end position="432"/>
    </location>
</feature>
<keyword evidence="1" id="KW-0175">Coiled coil</keyword>
<feature type="transmembrane region" description="Helical" evidence="3">
    <location>
        <begin position="51"/>
        <end position="71"/>
    </location>
</feature>
<feature type="coiled-coil region" evidence="1">
    <location>
        <begin position="169"/>
        <end position="304"/>
    </location>
</feature>
<evidence type="ECO:0000256" key="3">
    <source>
        <dbReference type="SAM" id="Phobius"/>
    </source>
</evidence>
<evidence type="ECO:0000313" key="4">
    <source>
        <dbReference type="EMBL" id="NGZ75998.1"/>
    </source>
</evidence>
<reference evidence="4 5" key="1">
    <citation type="submission" date="2020-01" db="EMBL/GenBank/DDBJ databases">
        <title>Polyphasic characterisation and genomic insights into a novel alkali tolerant bacterium VR-M41.</title>
        <authorList>
            <person name="Vemuluri V.R."/>
        </authorList>
    </citation>
    <scope>NUCLEOTIDE SEQUENCE [LARGE SCALE GENOMIC DNA]</scope>
    <source>
        <strain evidence="4 5">VR-M41</strain>
    </source>
</reference>
<feature type="region of interest" description="Disordered" evidence="2">
    <location>
        <begin position="344"/>
        <end position="367"/>
    </location>
</feature>
<comment type="caution">
    <text evidence="4">The sequence shown here is derived from an EMBL/GenBank/DDBJ whole genome shotgun (WGS) entry which is preliminary data.</text>
</comment>